<comment type="caution">
    <text evidence="1">The sequence shown here is derived from an EMBL/GenBank/DDBJ whole genome shotgun (WGS) entry which is preliminary data.</text>
</comment>
<sequence>MAKQQFISRNQAVKDYFDELVKQKPEWRLDALEEKTAAKFYISPRTVRAILKGEGNYAS</sequence>
<evidence type="ECO:0000313" key="2">
    <source>
        <dbReference type="Proteomes" id="UP000032049"/>
    </source>
</evidence>
<accession>A0A0D0FU43</accession>
<dbReference type="STRING" id="1503925.TH53_18020"/>
<dbReference type="AlphaFoldDB" id="A0A0D0FU43"/>
<gene>
    <name evidence="1" type="ORF">TH53_18020</name>
</gene>
<organism evidence="1 2">
    <name type="scientific">Pedobacter lusitanus</name>
    <dbReference type="NCBI Taxonomy" id="1503925"/>
    <lineage>
        <taxon>Bacteria</taxon>
        <taxon>Pseudomonadati</taxon>
        <taxon>Bacteroidota</taxon>
        <taxon>Sphingobacteriia</taxon>
        <taxon>Sphingobacteriales</taxon>
        <taxon>Sphingobacteriaceae</taxon>
        <taxon>Pedobacter</taxon>
    </lineage>
</organism>
<reference evidence="1 2" key="1">
    <citation type="submission" date="2015-01" db="EMBL/GenBank/DDBJ databases">
        <title>Draft genome sequence of Pedobacter sp. NL19 isolated from sludge of an effluent treatment pond in an abandoned uranium mine.</title>
        <authorList>
            <person name="Santos T."/>
            <person name="Caetano T."/>
            <person name="Covas C."/>
            <person name="Cruz A."/>
            <person name="Mendo S."/>
        </authorList>
    </citation>
    <scope>NUCLEOTIDE SEQUENCE [LARGE SCALE GENOMIC DNA]</scope>
    <source>
        <strain evidence="1 2">NL19</strain>
    </source>
</reference>
<dbReference type="OrthoDB" id="771086at2"/>
<dbReference type="Proteomes" id="UP000032049">
    <property type="component" value="Unassembled WGS sequence"/>
</dbReference>
<dbReference type="RefSeq" id="WP_041883972.1">
    <property type="nucleotide sequence ID" value="NZ_CP157278.1"/>
</dbReference>
<keyword evidence="2" id="KW-1185">Reference proteome</keyword>
<dbReference type="EMBL" id="JXRA01000078">
    <property type="protein sequence ID" value="KIO75959.1"/>
    <property type="molecule type" value="Genomic_DNA"/>
</dbReference>
<name>A0A0D0FU43_9SPHI</name>
<protein>
    <submittedName>
        <fullName evidence="1">Uncharacterized protein</fullName>
    </submittedName>
</protein>
<evidence type="ECO:0000313" key="1">
    <source>
        <dbReference type="EMBL" id="KIO75959.1"/>
    </source>
</evidence>
<proteinExistence type="predicted"/>